<dbReference type="InterPro" id="IPR026881">
    <property type="entry name" value="WYL_dom"/>
</dbReference>
<comment type="caution">
    <text evidence="3">The sequence shown here is derived from an EMBL/GenBank/DDBJ whole genome shotgun (WGS) entry which is preliminary data.</text>
</comment>
<dbReference type="Pfam" id="PF13280">
    <property type="entry name" value="WYL"/>
    <property type="match status" value="1"/>
</dbReference>
<dbReference type="Proteomes" id="UP000589620">
    <property type="component" value="Unassembled WGS sequence"/>
</dbReference>
<evidence type="ECO:0000259" key="1">
    <source>
        <dbReference type="Pfam" id="PF13280"/>
    </source>
</evidence>
<dbReference type="InterPro" id="IPR051534">
    <property type="entry name" value="CBASS_pafABC_assoc_protein"/>
</dbReference>
<dbReference type="InterPro" id="IPR057727">
    <property type="entry name" value="WCX_dom"/>
</dbReference>
<gene>
    <name evidence="3" type="ORF">BJ963_001076</name>
</gene>
<dbReference type="PANTHER" id="PTHR34580:SF3">
    <property type="entry name" value="PROTEIN PAFB"/>
    <property type="match status" value="1"/>
</dbReference>
<dbReference type="GO" id="GO:0000502">
    <property type="term" value="C:proteasome complex"/>
    <property type="evidence" value="ECO:0007669"/>
    <property type="project" value="UniProtKB-KW"/>
</dbReference>
<evidence type="ECO:0000313" key="4">
    <source>
        <dbReference type="Proteomes" id="UP000589620"/>
    </source>
</evidence>
<dbReference type="EMBL" id="JACCBJ010000001">
    <property type="protein sequence ID" value="NYD73557.1"/>
    <property type="molecule type" value="Genomic_DNA"/>
</dbReference>
<sequence>MSRSSSSPARVPVEERLFSLVLALLATENGLTKSEILSTVQGYRQRYEPHGDNSSLERQFERDKDDIRELGVPLETVEAPEASGNNQLLRYRIPKGAYDLPADVSFSPEELTLLGLAAAVWREGSLSGESRRALMKLRSLGVEADDPVVGYAPRLRVRESAFEPLSQALERHAMVQFPYLKPGESASRQRTVAPLSLVQHQGRWHLQGIDQDANGSRTFLLSRIVGPVRLTSRVFDPEQYRVDGEAFAERALLELERIWESNVAEIEVTAGTDAATRLGKRYGDAVPVGAEGEPVRLTVNFSDINILADQLASFGPEVLVLSPPELREQVLQRLQATVAAHTAPADAAQGQRGEAHDG</sequence>
<protein>
    <submittedName>
        <fullName evidence="3">Proteasome accessory factor B</fullName>
    </submittedName>
</protein>
<keyword evidence="3" id="KW-0647">Proteasome</keyword>
<dbReference type="RefSeq" id="WP_179455166.1">
    <property type="nucleotide sequence ID" value="NZ_BAAAPX010000001.1"/>
</dbReference>
<reference evidence="3 4" key="1">
    <citation type="submission" date="2020-07" db="EMBL/GenBank/DDBJ databases">
        <title>Sequencing the genomes of 1000 actinobacteria strains.</title>
        <authorList>
            <person name="Klenk H.-P."/>
        </authorList>
    </citation>
    <scope>NUCLEOTIDE SEQUENCE [LARGE SCALE GENOMIC DNA]</scope>
    <source>
        <strain evidence="3 4">DSM 23871</strain>
    </source>
</reference>
<dbReference type="PANTHER" id="PTHR34580">
    <property type="match status" value="1"/>
</dbReference>
<organism evidence="3 4">
    <name type="scientific">Leifsonia soli</name>
    <dbReference type="NCBI Taxonomy" id="582665"/>
    <lineage>
        <taxon>Bacteria</taxon>
        <taxon>Bacillati</taxon>
        <taxon>Actinomycetota</taxon>
        <taxon>Actinomycetes</taxon>
        <taxon>Micrococcales</taxon>
        <taxon>Microbacteriaceae</taxon>
        <taxon>Leifsonia</taxon>
    </lineage>
</organism>
<keyword evidence="4" id="KW-1185">Reference proteome</keyword>
<dbReference type="AlphaFoldDB" id="A0A852SXE8"/>
<evidence type="ECO:0000259" key="2">
    <source>
        <dbReference type="Pfam" id="PF25583"/>
    </source>
</evidence>
<feature type="domain" description="WYL" evidence="1">
    <location>
        <begin position="161"/>
        <end position="225"/>
    </location>
</feature>
<accession>A0A852SXE8</accession>
<dbReference type="Pfam" id="PF25583">
    <property type="entry name" value="WCX"/>
    <property type="match status" value="1"/>
</dbReference>
<dbReference type="PROSITE" id="PS52050">
    <property type="entry name" value="WYL"/>
    <property type="match status" value="1"/>
</dbReference>
<proteinExistence type="predicted"/>
<evidence type="ECO:0000313" key="3">
    <source>
        <dbReference type="EMBL" id="NYD73557.1"/>
    </source>
</evidence>
<feature type="domain" description="WCX" evidence="2">
    <location>
        <begin position="270"/>
        <end position="337"/>
    </location>
</feature>
<name>A0A852SXE8_9MICO</name>